<feature type="transmembrane region" description="Helical" evidence="1">
    <location>
        <begin position="96"/>
        <end position="116"/>
    </location>
</feature>
<keyword evidence="1" id="KW-1133">Transmembrane helix</keyword>
<dbReference type="EnsemblMetazoa" id="Aqu2.1.44455_001">
    <property type="protein sequence ID" value="Aqu2.1.44455_001"/>
    <property type="gene ID" value="Aqu2.1.44455"/>
</dbReference>
<evidence type="ECO:0000256" key="1">
    <source>
        <dbReference type="SAM" id="Phobius"/>
    </source>
</evidence>
<sequence length="117" mass="13337">MLLQDLYRANLGWDQPLQGELPALWNELTESLRSKPISVPHYFKRDESSVKQIGLCRFRDASKAAYAAVVYLCFKSELRFMSSIVASENRVTPCRAYDSTIGVIVIVTFGVVNYYYS</sequence>
<dbReference type="Pfam" id="PF05380">
    <property type="entry name" value="Peptidase_A17"/>
    <property type="match status" value="1"/>
</dbReference>
<dbReference type="AlphaFoldDB" id="A0A1X7VX62"/>
<keyword evidence="1" id="KW-0812">Transmembrane</keyword>
<reference evidence="2" key="1">
    <citation type="submission" date="2017-05" db="UniProtKB">
        <authorList>
            <consortium name="EnsemblMetazoa"/>
        </authorList>
    </citation>
    <scope>IDENTIFICATION</scope>
</reference>
<proteinExistence type="predicted"/>
<accession>A0A1X7VX62</accession>
<dbReference type="InParanoid" id="A0A1X7VX62"/>
<protein>
    <submittedName>
        <fullName evidence="2">Uncharacterized protein</fullName>
    </submittedName>
</protein>
<organism evidence="2">
    <name type="scientific">Amphimedon queenslandica</name>
    <name type="common">Sponge</name>
    <dbReference type="NCBI Taxonomy" id="400682"/>
    <lineage>
        <taxon>Eukaryota</taxon>
        <taxon>Metazoa</taxon>
        <taxon>Porifera</taxon>
        <taxon>Demospongiae</taxon>
        <taxon>Heteroscleromorpha</taxon>
        <taxon>Haplosclerida</taxon>
        <taxon>Niphatidae</taxon>
        <taxon>Amphimedon</taxon>
    </lineage>
</organism>
<dbReference type="InterPro" id="IPR008042">
    <property type="entry name" value="Retrotrans_Pao"/>
</dbReference>
<keyword evidence="1" id="KW-0472">Membrane</keyword>
<evidence type="ECO:0000313" key="2">
    <source>
        <dbReference type="EnsemblMetazoa" id="Aqu2.1.44455_001"/>
    </source>
</evidence>
<name>A0A1X7VX62_AMPQE</name>